<dbReference type="AlphaFoldDB" id="A0A926JS89"/>
<feature type="chain" id="PRO_5036860472" evidence="1">
    <location>
        <begin position="25"/>
        <end position="203"/>
    </location>
</feature>
<evidence type="ECO:0000313" key="3">
    <source>
        <dbReference type="Proteomes" id="UP000653730"/>
    </source>
</evidence>
<accession>A0A926JS89</accession>
<comment type="caution">
    <text evidence="2">The sequence shown here is derived from an EMBL/GenBank/DDBJ whole genome shotgun (WGS) entry which is preliminary data.</text>
</comment>
<evidence type="ECO:0000313" key="2">
    <source>
        <dbReference type="EMBL" id="MBC9796317.1"/>
    </source>
</evidence>
<gene>
    <name evidence="2" type="ORF">IBL28_10080</name>
</gene>
<dbReference type="Proteomes" id="UP000653730">
    <property type="component" value="Unassembled WGS sequence"/>
</dbReference>
<organism evidence="2 3">
    <name type="scientific">Sinomicrobium weinanense</name>
    <dbReference type="NCBI Taxonomy" id="2842200"/>
    <lineage>
        <taxon>Bacteria</taxon>
        <taxon>Pseudomonadati</taxon>
        <taxon>Bacteroidota</taxon>
        <taxon>Flavobacteriia</taxon>
        <taxon>Flavobacteriales</taxon>
        <taxon>Flavobacteriaceae</taxon>
        <taxon>Sinomicrobium</taxon>
    </lineage>
</organism>
<feature type="signal peptide" evidence="1">
    <location>
        <begin position="1"/>
        <end position="24"/>
    </location>
</feature>
<dbReference type="Pfam" id="PF07617">
    <property type="entry name" value="DUF1579"/>
    <property type="match status" value="1"/>
</dbReference>
<keyword evidence="1" id="KW-0732">Signal</keyword>
<dbReference type="InterPro" id="IPR011473">
    <property type="entry name" value="DUF1579"/>
</dbReference>
<name>A0A926JS89_9FLAO</name>
<keyword evidence="3" id="KW-1185">Reference proteome</keyword>
<dbReference type="EMBL" id="JACVDC010000024">
    <property type="protein sequence ID" value="MBC9796317.1"/>
    <property type="molecule type" value="Genomic_DNA"/>
</dbReference>
<evidence type="ECO:0000256" key="1">
    <source>
        <dbReference type="SAM" id="SignalP"/>
    </source>
</evidence>
<protein>
    <submittedName>
        <fullName evidence="2">DUF1579 domain-containing protein</fullName>
    </submittedName>
</protein>
<sequence>MKTKILTPVLAVLMVWGMQTVIVAQEKEATPVSEDQQAAMMEAWNAYKAPGEMHKMLAMDEGEWNAEITHWADPSAPPEKAKGTEVCKMVMGGRYLKTSFTSEIMGQPFKGLGYTGYDNAKKEFISTWIDDMGTGMMIARGPAPEGDSNTMEMKGTMVDPMTGEDMKVREVLTRIDENTRMMEMYIEHQGQEMKTMEIKYSRK</sequence>
<proteinExistence type="predicted"/>
<dbReference type="RefSeq" id="WP_187965463.1">
    <property type="nucleotide sequence ID" value="NZ_JACVDC010000024.1"/>
</dbReference>
<reference evidence="2 3" key="1">
    <citation type="submission" date="2020-09" db="EMBL/GenBank/DDBJ databases">
        <title>Sinomicrobium weinanense sp. nov., a halophilic bacteria isolated from saline-alkali soil.</title>
        <authorList>
            <person name="Wu P."/>
            <person name="Ren H."/>
            <person name="Mei Y."/>
            <person name="Liang Y."/>
            <person name="Chen Z."/>
        </authorList>
    </citation>
    <scope>NUCLEOTIDE SEQUENCE [LARGE SCALE GENOMIC DNA]</scope>
    <source>
        <strain evidence="2 3">FJxs</strain>
    </source>
</reference>